<name>A0A6A4PHR9_LUPAL</name>
<evidence type="ECO:0000313" key="1">
    <source>
        <dbReference type="EMBL" id="KAE9601059.1"/>
    </source>
</evidence>
<protein>
    <submittedName>
        <fullName evidence="1">Uncharacterized protein</fullName>
    </submittedName>
</protein>
<dbReference type="AlphaFoldDB" id="A0A6A4PHR9"/>
<comment type="caution">
    <text evidence="1">The sequence shown here is derived from an EMBL/GenBank/DDBJ whole genome shotgun (WGS) entry which is preliminary data.</text>
</comment>
<proteinExistence type="predicted"/>
<dbReference type="PANTHER" id="PTHR10492:SF93">
    <property type="entry name" value="ATP-DEPENDENT DNA HELICASE"/>
    <property type="match status" value="1"/>
</dbReference>
<gene>
    <name evidence="1" type="ORF">Lalb_Chr13g0293741</name>
</gene>
<evidence type="ECO:0000313" key="2">
    <source>
        <dbReference type="Proteomes" id="UP000447434"/>
    </source>
</evidence>
<dbReference type="Proteomes" id="UP000447434">
    <property type="component" value="Chromosome 13"/>
</dbReference>
<keyword evidence="2" id="KW-1185">Reference proteome</keyword>
<organism evidence="1 2">
    <name type="scientific">Lupinus albus</name>
    <name type="common">White lupine</name>
    <name type="synonym">Lupinus termis</name>
    <dbReference type="NCBI Taxonomy" id="3870"/>
    <lineage>
        <taxon>Eukaryota</taxon>
        <taxon>Viridiplantae</taxon>
        <taxon>Streptophyta</taxon>
        <taxon>Embryophyta</taxon>
        <taxon>Tracheophyta</taxon>
        <taxon>Spermatophyta</taxon>
        <taxon>Magnoliopsida</taxon>
        <taxon>eudicotyledons</taxon>
        <taxon>Gunneridae</taxon>
        <taxon>Pentapetalae</taxon>
        <taxon>rosids</taxon>
        <taxon>fabids</taxon>
        <taxon>Fabales</taxon>
        <taxon>Fabaceae</taxon>
        <taxon>Papilionoideae</taxon>
        <taxon>50 kb inversion clade</taxon>
        <taxon>genistoids sensu lato</taxon>
        <taxon>core genistoids</taxon>
        <taxon>Genisteae</taxon>
        <taxon>Lupinus</taxon>
    </lineage>
</organism>
<dbReference type="PANTHER" id="PTHR10492">
    <property type="match status" value="1"/>
</dbReference>
<accession>A0A6A4PHR9</accession>
<dbReference type="EMBL" id="WOCE01000013">
    <property type="protein sequence ID" value="KAE9601059.1"/>
    <property type="molecule type" value="Genomic_DNA"/>
</dbReference>
<reference evidence="2" key="1">
    <citation type="journal article" date="2020" name="Nat. Commun.">
        <title>Genome sequence of the cluster root forming white lupin.</title>
        <authorList>
            <person name="Hufnagel B."/>
            <person name="Marques A."/>
            <person name="Soriano A."/>
            <person name="Marques L."/>
            <person name="Divol F."/>
            <person name="Doumas P."/>
            <person name="Sallet E."/>
            <person name="Mancinotti D."/>
            <person name="Carrere S."/>
            <person name="Marande W."/>
            <person name="Arribat S."/>
            <person name="Keller J."/>
            <person name="Huneau C."/>
            <person name="Blein T."/>
            <person name="Aime D."/>
            <person name="Laguerre M."/>
            <person name="Taylor J."/>
            <person name="Schubert V."/>
            <person name="Nelson M."/>
            <person name="Geu-Flores F."/>
            <person name="Crespi M."/>
            <person name="Gallardo-Guerrero K."/>
            <person name="Delaux P.-M."/>
            <person name="Salse J."/>
            <person name="Berges H."/>
            <person name="Guyot R."/>
            <person name="Gouzy J."/>
            <person name="Peret B."/>
        </authorList>
    </citation>
    <scope>NUCLEOTIDE SEQUENCE [LARGE SCALE GENOMIC DNA]</scope>
    <source>
        <strain evidence="2">cv. Amiga</strain>
    </source>
</reference>
<dbReference type="OrthoDB" id="1680778at2759"/>
<sequence>MRRDNGNIVEKWHPFDNRYVVPYNPQLLMKYQSHINMEWCNQSTSVKYLFKYINKWYDRIIAVIEPTHDGGSQIPRNIDEVKQYIDCRYVSLSEAYWRIFKYPIHGRQPVVEHYTSIFQENNLFI</sequence>